<evidence type="ECO:0000313" key="2">
    <source>
        <dbReference type="Proteomes" id="UP000224634"/>
    </source>
</evidence>
<accession>A0A2B7XNU5</accession>
<gene>
    <name evidence="1" type="ORF">AJ80_07451</name>
</gene>
<comment type="caution">
    <text evidence="1">The sequence shown here is derived from an EMBL/GenBank/DDBJ whole genome shotgun (WGS) entry which is preliminary data.</text>
</comment>
<dbReference type="AlphaFoldDB" id="A0A2B7XNU5"/>
<name>A0A2B7XNU5_POLH7</name>
<keyword evidence="2" id="KW-1185">Reference proteome</keyword>
<reference evidence="1 2" key="1">
    <citation type="submission" date="2017-10" db="EMBL/GenBank/DDBJ databases">
        <title>Comparative genomics in systemic dimorphic fungi from Ajellomycetaceae.</title>
        <authorList>
            <person name="Munoz J.F."/>
            <person name="Mcewen J.G."/>
            <person name="Clay O.K."/>
            <person name="Cuomo C.A."/>
        </authorList>
    </citation>
    <scope>NUCLEOTIDE SEQUENCE [LARGE SCALE GENOMIC DNA]</scope>
    <source>
        <strain evidence="1 2">UAMH7299</strain>
    </source>
</reference>
<protein>
    <submittedName>
        <fullName evidence="1">Uncharacterized protein</fullName>
    </submittedName>
</protein>
<dbReference type="Proteomes" id="UP000224634">
    <property type="component" value="Unassembled WGS sequence"/>
</dbReference>
<organism evidence="1 2">
    <name type="scientific">Polytolypa hystricis (strain UAMH7299)</name>
    <dbReference type="NCBI Taxonomy" id="1447883"/>
    <lineage>
        <taxon>Eukaryota</taxon>
        <taxon>Fungi</taxon>
        <taxon>Dikarya</taxon>
        <taxon>Ascomycota</taxon>
        <taxon>Pezizomycotina</taxon>
        <taxon>Eurotiomycetes</taxon>
        <taxon>Eurotiomycetidae</taxon>
        <taxon>Onygenales</taxon>
        <taxon>Onygenales incertae sedis</taxon>
        <taxon>Polytolypa</taxon>
    </lineage>
</organism>
<dbReference type="EMBL" id="PDNA01000144">
    <property type="protein sequence ID" value="PGH10600.1"/>
    <property type="molecule type" value="Genomic_DNA"/>
</dbReference>
<proteinExistence type="predicted"/>
<sequence>MTIDSWISPHYRKCTVWMQFRYRYLCVGSSMVDGNNLLRSTLSSSCAALMTHLDSHLSDQWTLWYCSKPPGTSEVRHQSTEWQAARFAAEIDFRRQGSVSESAT</sequence>
<evidence type="ECO:0000313" key="1">
    <source>
        <dbReference type="EMBL" id="PGH10600.1"/>
    </source>
</evidence>